<comment type="caution">
    <text evidence="1">The sequence shown here is derived from an EMBL/GenBank/DDBJ whole genome shotgun (WGS) entry which is preliminary data.</text>
</comment>
<name>A0ABT9R4W5_9ACTN</name>
<reference evidence="1 2" key="1">
    <citation type="submission" date="2023-07" db="EMBL/GenBank/DDBJ databases">
        <title>Sequencing the genomes of 1000 actinobacteria strains.</title>
        <authorList>
            <person name="Klenk H.-P."/>
        </authorList>
    </citation>
    <scope>NUCLEOTIDE SEQUENCE [LARGE SCALE GENOMIC DNA]</scope>
    <source>
        <strain evidence="1 2">DSM 44109</strain>
    </source>
</reference>
<accession>A0ABT9R4W5</accession>
<gene>
    <name evidence="1" type="ORF">J2S55_003537</name>
</gene>
<protein>
    <recommendedName>
        <fullName evidence="3">GIY-YIG domain-containing protein</fullName>
    </recommendedName>
</protein>
<evidence type="ECO:0008006" key="3">
    <source>
        <dbReference type="Google" id="ProtNLM"/>
    </source>
</evidence>
<organism evidence="1 2">
    <name type="scientific">Streptosporangium brasiliense</name>
    <dbReference type="NCBI Taxonomy" id="47480"/>
    <lineage>
        <taxon>Bacteria</taxon>
        <taxon>Bacillati</taxon>
        <taxon>Actinomycetota</taxon>
        <taxon>Actinomycetes</taxon>
        <taxon>Streptosporangiales</taxon>
        <taxon>Streptosporangiaceae</taxon>
        <taxon>Streptosporangium</taxon>
    </lineage>
</organism>
<dbReference type="RefSeq" id="WP_306861905.1">
    <property type="nucleotide sequence ID" value="NZ_JAUSRB010000002.1"/>
</dbReference>
<proteinExistence type="predicted"/>
<sequence>MDRTGDDLAGPTGDDLVELHIRDGDLADPGSWVYVWLLEGRVLYVGTTGLPPEVRTWLHLHDPDPDIGRVRARYPGIGADPIDVVAFRLPGSLPRSEVKVAVIAHLGAAGLLSAHYVGDPPQHGPVGDGLSPLLHRITRRIGGPETG</sequence>
<dbReference type="Proteomes" id="UP001230426">
    <property type="component" value="Unassembled WGS sequence"/>
</dbReference>
<evidence type="ECO:0000313" key="2">
    <source>
        <dbReference type="Proteomes" id="UP001230426"/>
    </source>
</evidence>
<evidence type="ECO:0000313" key="1">
    <source>
        <dbReference type="EMBL" id="MDP9864271.1"/>
    </source>
</evidence>
<keyword evidence="2" id="KW-1185">Reference proteome</keyword>
<dbReference type="EMBL" id="JAUSRB010000002">
    <property type="protein sequence ID" value="MDP9864271.1"/>
    <property type="molecule type" value="Genomic_DNA"/>
</dbReference>